<dbReference type="EMBL" id="ML976986">
    <property type="protein sequence ID" value="KAF1958604.1"/>
    <property type="molecule type" value="Genomic_DNA"/>
</dbReference>
<reference evidence="2" key="1">
    <citation type="journal article" date="2020" name="Stud. Mycol.">
        <title>101 Dothideomycetes genomes: a test case for predicting lifestyles and emergence of pathogens.</title>
        <authorList>
            <person name="Haridas S."/>
            <person name="Albert R."/>
            <person name="Binder M."/>
            <person name="Bloem J."/>
            <person name="Labutti K."/>
            <person name="Salamov A."/>
            <person name="Andreopoulos B."/>
            <person name="Baker S."/>
            <person name="Barry K."/>
            <person name="Bills G."/>
            <person name="Bluhm B."/>
            <person name="Cannon C."/>
            <person name="Castanera R."/>
            <person name="Culley D."/>
            <person name="Daum C."/>
            <person name="Ezra D."/>
            <person name="Gonzalez J."/>
            <person name="Henrissat B."/>
            <person name="Kuo A."/>
            <person name="Liang C."/>
            <person name="Lipzen A."/>
            <person name="Lutzoni F."/>
            <person name="Magnuson J."/>
            <person name="Mondo S."/>
            <person name="Nolan M."/>
            <person name="Ohm R."/>
            <person name="Pangilinan J."/>
            <person name="Park H.-J."/>
            <person name="Ramirez L."/>
            <person name="Alfaro M."/>
            <person name="Sun H."/>
            <person name="Tritt A."/>
            <person name="Yoshinaga Y."/>
            <person name="Zwiers L.-H."/>
            <person name="Turgeon B."/>
            <person name="Goodwin S."/>
            <person name="Spatafora J."/>
            <person name="Crous P."/>
            <person name="Grigoriev I."/>
        </authorList>
    </citation>
    <scope>NUCLEOTIDE SEQUENCE</scope>
    <source>
        <strain evidence="2">CBS 675.92</strain>
    </source>
</reference>
<proteinExistence type="predicted"/>
<dbReference type="AlphaFoldDB" id="A0A6A5U1U0"/>
<organism evidence="2 3">
    <name type="scientific">Byssothecium circinans</name>
    <dbReference type="NCBI Taxonomy" id="147558"/>
    <lineage>
        <taxon>Eukaryota</taxon>
        <taxon>Fungi</taxon>
        <taxon>Dikarya</taxon>
        <taxon>Ascomycota</taxon>
        <taxon>Pezizomycotina</taxon>
        <taxon>Dothideomycetes</taxon>
        <taxon>Pleosporomycetidae</taxon>
        <taxon>Pleosporales</taxon>
        <taxon>Massarineae</taxon>
        <taxon>Massarinaceae</taxon>
        <taxon>Byssothecium</taxon>
    </lineage>
</organism>
<sequence>MPTASSPPLFSLFALSSNINRRPSHTTTHRAQIIRMPTRFDNKRSLALHVVQLNGKLTVSITTADTLVTRYIFQGSDIEATDQIKDARSSAVGDCIHVRGLEVYLEQVRGFLDLRFQSMSGDMLSFQYKGRKEKDSGEIRSQENDGPSKRVEKDGPAKGGGYASGPIPLHLGKDDEDGIQDKMEVSTMKKKTASDESDESEEDINGEEGESNIGAKKLFPKGIVSVFETFNEPESDDTEDTDLQNTLKRPSDDINHGEHRAYKHIFMEGYRTSPGDDNCEGRLHIDLANHEIFWESCDEFEWGTRLIVDRLNLPACKFSSITIICYIDNVPLPKPHHFGDHTLQLCRVPKRSRVNASVAFSMDHKNEESNIWANNTGTGEVRRYWRSA</sequence>
<feature type="compositionally biased region" description="Basic and acidic residues" evidence="1">
    <location>
        <begin position="130"/>
        <end position="156"/>
    </location>
</feature>
<name>A0A6A5U1U0_9PLEO</name>
<dbReference type="OrthoDB" id="3747522at2759"/>
<feature type="region of interest" description="Disordered" evidence="1">
    <location>
        <begin position="231"/>
        <end position="254"/>
    </location>
</feature>
<dbReference type="Proteomes" id="UP000800035">
    <property type="component" value="Unassembled WGS sequence"/>
</dbReference>
<keyword evidence="3" id="KW-1185">Reference proteome</keyword>
<accession>A0A6A5U1U0</accession>
<feature type="region of interest" description="Disordered" evidence="1">
    <location>
        <begin position="128"/>
        <end position="213"/>
    </location>
</feature>
<evidence type="ECO:0000313" key="2">
    <source>
        <dbReference type="EMBL" id="KAF1958604.1"/>
    </source>
</evidence>
<gene>
    <name evidence="2" type="ORF">CC80DRAFT_502551</name>
</gene>
<protein>
    <submittedName>
        <fullName evidence="2">Uncharacterized protein</fullName>
    </submittedName>
</protein>
<evidence type="ECO:0000256" key="1">
    <source>
        <dbReference type="SAM" id="MobiDB-lite"/>
    </source>
</evidence>
<evidence type="ECO:0000313" key="3">
    <source>
        <dbReference type="Proteomes" id="UP000800035"/>
    </source>
</evidence>
<feature type="compositionally biased region" description="Acidic residues" evidence="1">
    <location>
        <begin position="231"/>
        <end position="242"/>
    </location>
</feature>
<feature type="compositionally biased region" description="Acidic residues" evidence="1">
    <location>
        <begin position="195"/>
        <end position="210"/>
    </location>
</feature>